<feature type="transmembrane region" description="Helical" evidence="6">
    <location>
        <begin position="541"/>
        <end position="561"/>
    </location>
</feature>
<feature type="transmembrane region" description="Helical" evidence="6">
    <location>
        <begin position="347"/>
        <end position="366"/>
    </location>
</feature>
<evidence type="ECO:0000313" key="8">
    <source>
        <dbReference type="EMBL" id="CEI82181.1"/>
    </source>
</evidence>
<feature type="transmembrane region" description="Helical" evidence="6">
    <location>
        <begin position="517"/>
        <end position="534"/>
    </location>
</feature>
<dbReference type="InterPro" id="IPR004869">
    <property type="entry name" value="MMPL_dom"/>
</dbReference>
<feature type="transmembrane region" description="Helical" evidence="6">
    <location>
        <begin position="228"/>
        <end position="246"/>
    </location>
</feature>
<feature type="transmembrane region" description="Helical" evidence="6">
    <location>
        <begin position="12"/>
        <end position="32"/>
    </location>
</feature>
<proteinExistence type="predicted"/>
<evidence type="ECO:0000256" key="5">
    <source>
        <dbReference type="ARBA" id="ARBA00023136"/>
    </source>
</evidence>
<keyword evidence="4 6" id="KW-1133">Transmembrane helix</keyword>
<keyword evidence="3 6" id="KW-0812">Transmembrane</keyword>
<protein>
    <submittedName>
        <fullName evidence="8">Membrane protein YdfJ</fullName>
    </submittedName>
</protein>
<feature type="transmembrane region" description="Helical" evidence="6">
    <location>
        <begin position="300"/>
        <end position="326"/>
    </location>
</feature>
<evidence type="ECO:0000256" key="3">
    <source>
        <dbReference type="ARBA" id="ARBA00022692"/>
    </source>
</evidence>
<dbReference type="EMBL" id="CDGG01000001">
    <property type="protein sequence ID" value="CEI82181.1"/>
    <property type="molecule type" value="Genomic_DNA"/>
</dbReference>
<keyword evidence="5 6" id="KW-0472">Membrane</keyword>
<dbReference type="Pfam" id="PF03176">
    <property type="entry name" value="MMPL"/>
    <property type="match status" value="2"/>
</dbReference>
<dbReference type="PANTHER" id="PTHR33406">
    <property type="entry name" value="MEMBRANE PROTEIN MJ1562-RELATED"/>
    <property type="match status" value="1"/>
</dbReference>
<dbReference type="Gene3D" id="1.20.1640.10">
    <property type="entry name" value="Multidrug efflux transporter AcrB transmembrane domain"/>
    <property type="match status" value="2"/>
</dbReference>
<sequence>MTVANLIIRFKKTVVTLFIILMILSLAGILFVDVNYNMQDYLPDDAESTQALEVMEEEFSSGIANARVMIGDVSIQEAMEYKHALEEINGITEVLWLDDVVDIRTPIEVTDTDTVETYYKDENALFSVTIANEKEVEATNAIYDLIGEGNAVSGEAVNTATEQEMTGTESMYAAALLVPIIIIILILSTSSWVEPVFFLTAIGVSVLINLGTNIFIGEISFVTQAVAPILQLAVSLDYAIFLLHSFQDYRNKNYKPEEAMKSAIKESWPVISTSAFTTIFGFMALMFMRFEIGSDLGLNLVKGIILSFISVIVFLPAFTLVFYRWIDRTQHRAFVPTRFEGVGKKLLKLRLPVLILVLLLLVPSFMAQSSTTFTYGMGEPPEDTRLGTDVRQIEEVFGESTSVVLLIPNNDIGKEEEMVQVLDNVNHVSSVISYATMVGSVIPQDFLEEEATEQFLSDHYSRIIINTEAGTEGDLPFAVIEDIREIASAYYGEEALTLGESASLYDMKNIVSQDNQLVNILTILGVGIVILVNFRSISFPIILLLVIQAAVWINLAIPYFTGTPLVFIGYLIVSTVQLAATVDYAILLTETYKNYRRYMPKWKAIKMTLDDKIFSIAVSASILSIVGFVLWMTSSNPVVGSIGLLLGRGALLAFILVITLLPALLVYGDTLLQKTSLGMKFRKEEKHEDNN</sequence>
<keyword evidence="2" id="KW-1003">Cell membrane</keyword>
<feature type="transmembrane region" description="Helical" evidence="6">
    <location>
        <begin position="267"/>
        <end position="288"/>
    </location>
</feature>
<dbReference type="InterPro" id="IPR000731">
    <property type="entry name" value="SSD"/>
</dbReference>
<feature type="transmembrane region" description="Helical" evidence="6">
    <location>
        <begin position="171"/>
        <end position="189"/>
    </location>
</feature>
<reference evidence="8 9" key="1">
    <citation type="submission" date="2014-11" db="EMBL/GenBank/DDBJ databases">
        <authorList>
            <person name="Urmite Genomes Urmite Genomes"/>
        </authorList>
    </citation>
    <scope>NUCLEOTIDE SEQUENCE [LARGE SCALE GENOMIC DNA]</scope>
    <source>
        <strain evidence="8 9">Oc5</strain>
    </source>
</reference>
<organism evidence="8 9">
    <name type="scientific">Oceanobacillus oncorhynchi</name>
    <dbReference type="NCBI Taxonomy" id="545501"/>
    <lineage>
        <taxon>Bacteria</taxon>
        <taxon>Bacillati</taxon>
        <taxon>Bacillota</taxon>
        <taxon>Bacilli</taxon>
        <taxon>Bacillales</taxon>
        <taxon>Bacillaceae</taxon>
        <taxon>Oceanobacillus</taxon>
    </lineage>
</organism>
<evidence type="ECO:0000256" key="6">
    <source>
        <dbReference type="SAM" id="Phobius"/>
    </source>
</evidence>
<feature type="transmembrane region" description="Helical" evidence="6">
    <location>
        <begin position="651"/>
        <end position="672"/>
    </location>
</feature>
<evidence type="ECO:0000256" key="4">
    <source>
        <dbReference type="ARBA" id="ARBA00022989"/>
    </source>
</evidence>
<feature type="transmembrane region" description="Helical" evidence="6">
    <location>
        <begin position="567"/>
        <end position="592"/>
    </location>
</feature>
<dbReference type="Proteomes" id="UP000040453">
    <property type="component" value="Unassembled WGS sequence"/>
</dbReference>
<name>A0A0A1MT78_9BACI</name>
<dbReference type="InterPro" id="IPR050545">
    <property type="entry name" value="Mycobact_MmpL"/>
</dbReference>
<evidence type="ECO:0000313" key="9">
    <source>
        <dbReference type="Proteomes" id="UP000040453"/>
    </source>
</evidence>
<evidence type="ECO:0000256" key="1">
    <source>
        <dbReference type="ARBA" id="ARBA00004651"/>
    </source>
</evidence>
<evidence type="ECO:0000259" key="7">
    <source>
        <dbReference type="PROSITE" id="PS50156"/>
    </source>
</evidence>
<feature type="domain" description="SSD" evidence="7">
    <location>
        <begin position="198"/>
        <end position="321"/>
    </location>
</feature>
<dbReference type="SUPFAM" id="SSF82866">
    <property type="entry name" value="Multidrug efflux transporter AcrB transmembrane domain"/>
    <property type="match status" value="2"/>
</dbReference>
<feature type="transmembrane region" description="Helical" evidence="6">
    <location>
        <begin position="196"/>
        <end position="216"/>
    </location>
</feature>
<evidence type="ECO:0000256" key="2">
    <source>
        <dbReference type="ARBA" id="ARBA00022475"/>
    </source>
</evidence>
<gene>
    <name evidence="8" type="primary">ydfJ</name>
    <name evidence="8" type="ORF">BN997_02040</name>
</gene>
<dbReference type="RefSeq" id="WP_175297030.1">
    <property type="nucleotide sequence ID" value="NZ_CAXOIH010000015.1"/>
</dbReference>
<accession>A0A0A1MT78</accession>
<feature type="transmembrane region" description="Helical" evidence="6">
    <location>
        <begin position="613"/>
        <end position="631"/>
    </location>
</feature>
<dbReference type="AlphaFoldDB" id="A0A0A1MT78"/>
<dbReference type="STRING" id="545501.BN997_02040"/>
<dbReference type="GO" id="GO:0005886">
    <property type="term" value="C:plasma membrane"/>
    <property type="evidence" value="ECO:0007669"/>
    <property type="project" value="UniProtKB-SubCell"/>
</dbReference>
<comment type="subcellular location">
    <subcellularLocation>
        <location evidence="1">Cell membrane</location>
        <topology evidence="1">Multi-pass membrane protein</topology>
    </subcellularLocation>
</comment>
<dbReference type="PROSITE" id="PS50156">
    <property type="entry name" value="SSD"/>
    <property type="match status" value="1"/>
</dbReference>
<dbReference type="PANTHER" id="PTHR33406:SF13">
    <property type="entry name" value="MEMBRANE PROTEIN YDFJ"/>
    <property type="match status" value="1"/>
</dbReference>
<keyword evidence="9" id="KW-1185">Reference proteome</keyword>